<name>A0A0B2BK12_9ACTN</name>
<dbReference type="RefSeq" id="WP_039345813.1">
    <property type="nucleotide sequence ID" value="NZ_PGEZ01000001.1"/>
</dbReference>
<dbReference type="GO" id="GO:0004252">
    <property type="term" value="F:serine-type endopeptidase activity"/>
    <property type="evidence" value="ECO:0007669"/>
    <property type="project" value="UniProtKB-UniRule"/>
</dbReference>
<dbReference type="EC" id="3.4.21.53" evidence="1"/>
<dbReference type="GO" id="GO:0004176">
    <property type="term" value="F:ATP-dependent peptidase activity"/>
    <property type="evidence" value="ECO:0007669"/>
    <property type="project" value="UniProtKB-UniRule"/>
</dbReference>
<feature type="domain" description="PDZ" evidence="2">
    <location>
        <begin position="135"/>
        <end position="172"/>
    </location>
</feature>
<keyword evidence="1" id="KW-0645">Protease</keyword>
<comment type="catalytic activity">
    <reaction evidence="1">
        <text>Hydrolysis of proteins in presence of ATP.</text>
        <dbReference type="EC" id="3.4.21.53"/>
    </reaction>
</comment>
<dbReference type="GO" id="GO:0006508">
    <property type="term" value="P:proteolysis"/>
    <property type="evidence" value="ECO:0007669"/>
    <property type="project" value="UniProtKB-KW"/>
</dbReference>
<reference evidence="4 5" key="1">
    <citation type="submission" date="2017-11" db="EMBL/GenBank/DDBJ databases">
        <title>Genomic Encyclopedia of Archaeal and Bacterial Type Strains, Phase II (KMG-II): From Individual Species to Whole Genera.</title>
        <authorList>
            <person name="Goeker M."/>
        </authorList>
    </citation>
    <scope>NUCLEOTIDE SEQUENCE [LARGE SCALE GENOMIC DNA]</scope>
    <source>
        <strain evidence="4 5">DSM 27763</strain>
    </source>
</reference>
<evidence type="ECO:0000259" key="2">
    <source>
        <dbReference type="PROSITE" id="PS50106"/>
    </source>
</evidence>
<dbReference type="SUPFAM" id="SSF54211">
    <property type="entry name" value="Ribosomal protein S5 domain 2-like"/>
    <property type="match status" value="1"/>
</dbReference>
<dbReference type="InterPro" id="IPR014721">
    <property type="entry name" value="Ribsml_uS5_D2-typ_fold_subgr"/>
</dbReference>
<feature type="domain" description="Lon proteolytic" evidence="3">
    <location>
        <begin position="241"/>
        <end position="338"/>
    </location>
</feature>
<dbReference type="Pfam" id="PF05362">
    <property type="entry name" value="Lon_C"/>
    <property type="match status" value="1"/>
</dbReference>
<sequence>MSRRTFTLATAGFLLVSLLAVALVLPVPYVTMRPGPTVDVLGDYEDAPVLEIDESVETYPTEGELRLTTVSVTRADARLTLPEAFWAYFDDDEAVVPRDLIYPPGQTAEESREQNTAQMEGSKLDSEAVALRAAGYDVQQVVVVGAVEEGSPSDGVLRPGDVVLAVDGTGVEAPGDVVDLVGAQAPGDSIRLRIRRDGETSTETVVAGEQPDDPDKARIGITLGTDVDLPFDVTNTIGDTIGGPSAGLIFALGLYDELTPGPLTGGQTVAGTGTIDLEGSVGPIGGIQQKIAGAVDEGASVFLVPAANCDEAAALDDPGAVLVEVATFDDAVDALGVLADDPDGTVPTCR</sequence>
<dbReference type="InterPro" id="IPR027065">
    <property type="entry name" value="Lon_Prtase"/>
</dbReference>
<dbReference type="InterPro" id="IPR036034">
    <property type="entry name" value="PDZ_sf"/>
</dbReference>
<protein>
    <recommendedName>
        <fullName evidence="1">endopeptidase La</fullName>
        <ecNumber evidence="1">3.4.21.53</ecNumber>
    </recommendedName>
</protein>
<dbReference type="Gene3D" id="2.30.42.10">
    <property type="match status" value="1"/>
</dbReference>
<dbReference type="InterPro" id="IPR020568">
    <property type="entry name" value="Ribosomal_Su5_D2-typ_SF"/>
</dbReference>
<dbReference type="Pfam" id="PF13180">
    <property type="entry name" value="PDZ_2"/>
    <property type="match status" value="1"/>
</dbReference>
<keyword evidence="1" id="KW-0720">Serine protease</keyword>
<dbReference type="GO" id="GO:0005524">
    <property type="term" value="F:ATP binding"/>
    <property type="evidence" value="ECO:0007669"/>
    <property type="project" value="InterPro"/>
</dbReference>
<feature type="active site" evidence="1">
    <location>
        <position position="245"/>
    </location>
</feature>
<dbReference type="Gene3D" id="3.30.230.10">
    <property type="match status" value="1"/>
</dbReference>
<comment type="similarity">
    <text evidence="1">Belongs to the peptidase S16 family.</text>
</comment>
<dbReference type="OrthoDB" id="2356897at2"/>
<dbReference type="PRINTS" id="PR00830">
    <property type="entry name" value="ENDOLAPTASE"/>
</dbReference>
<dbReference type="InterPro" id="IPR008269">
    <property type="entry name" value="Lon_proteolytic"/>
</dbReference>
<evidence type="ECO:0000313" key="5">
    <source>
        <dbReference type="Proteomes" id="UP000230842"/>
    </source>
</evidence>
<comment type="caution">
    <text evidence="4">The sequence shown here is derived from an EMBL/GenBank/DDBJ whole genome shotgun (WGS) entry which is preliminary data.</text>
</comment>
<evidence type="ECO:0000259" key="3">
    <source>
        <dbReference type="PROSITE" id="PS51786"/>
    </source>
</evidence>
<dbReference type="AlphaFoldDB" id="A0A0B2BK12"/>
<dbReference type="SMART" id="SM00228">
    <property type="entry name" value="PDZ"/>
    <property type="match status" value="1"/>
</dbReference>
<dbReference type="PROSITE" id="PS50106">
    <property type="entry name" value="PDZ"/>
    <property type="match status" value="1"/>
</dbReference>
<proteinExistence type="inferred from homology"/>
<gene>
    <name evidence="4" type="ORF">CLV56_0842</name>
</gene>
<dbReference type="GO" id="GO:0030163">
    <property type="term" value="P:protein catabolic process"/>
    <property type="evidence" value="ECO:0007669"/>
    <property type="project" value="InterPro"/>
</dbReference>
<accession>A0A0B2BK12</accession>
<dbReference type="InterPro" id="IPR001478">
    <property type="entry name" value="PDZ"/>
</dbReference>
<dbReference type="Proteomes" id="UP000230842">
    <property type="component" value="Unassembled WGS sequence"/>
</dbReference>
<keyword evidence="5" id="KW-1185">Reference proteome</keyword>
<keyword evidence="1" id="KW-0378">Hydrolase</keyword>
<organism evidence="4 5">
    <name type="scientific">Mumia flava</name>
    <dbReference type="NCBI Taxonomy" id="1348852"/>
    <lineage>
        <taxon>Bacteria</taxon>
        <taxon>Bacillati</taxon>
        <taxon>Actinomycetota</taxon>
        <taxon>Actinomycetes</taxon>
        <taxon>Propionibacteriales</taxon>
        <taxon>Nocardioidaceae</taxon>
        <taxon>Mumia</taxon>
    </lineage>
</organism>
<dbReference type="SUPFAM" id="SSF50156">
    <property type="entry name" value="PDZ domain-like"/>
    <property type="match status" value="1"/>
</dbReference>
<feature type="active site" evidence="1">
    <location>
        <position position="290"/>
    </location>
</feature>
<evidence type="ECO:0000256" key="1">
    <source>
        <dbReference type="PROSITE-ProRule" id="PRU01122"/>
    </source>
</evidence>
<dbReference type="PANTHER" id="PTHR10046">
    <property type="entry name" value="ATP DEPENDENT LON PROTEASE FAMILY MEMBER"/>
    <property type="match status" value="1"/>
</dbReference>
<dbReference type="EMBL" id="PGEZ01000001">
    <property type="protein sequence ID" value="PJJ56631.1"/>
    <property type="molecule type" value="Genomic_DNA"/>
</dbReference>
<evidence type="ECO:0000313" key="4">
    <source>
        <dbReference type="EMBL" id="PJJ56631.1"/>
    </source>
</evidence>
<dbReference type="PROSITE" id="PS51786">
    <property type="entry name" value="LON_PROTEOLYTIC"/>
    <property type="match status" value="1"/>
</dbReference>